<organism evidence="6 7">
    <name type="scientific">Aphanomyces astaci</name>
    <name type="common">Crayfish plague agent</name>
    <dbReference type="NCBI Taxonomy" id="112090"/>
    <lineage>
        <taxon>Eukaryota</taxon>
        <taxon>Sar</taxon>
        <taxon>Stramenopiles</taxon>
        <taxon>Oomycota</taxon>
        <taxon>Saprolegniomycetes</taxon>
        <taxon>Saprolegniales</taxon>
        <taxon>Verrucalvaceae</taxon>
        <taxon>Aphanomyces</taxon>
    </lineage>
</organism>
<dbReference type="InterPro" id="IPR000177">
    <property type="entry name" value="Apple"/>
</dbReference>
<evidence type="ECO:0000256" key="1">
    <source>
        <dbReference type="ARBA" id="ARBA00022737"/>
    </source>
</evidence>
<feature type="signal peptide" evidence="4">
    <location>
        <begin position="1"/>
        <end position="27"/>
    </location>
</feature>
<feature type="compositionally biased region" description="Low complexity" evidence="3">
    <location>
        <begin position="120"/>
        <end position="224"/>
    </location>
</feature>
<evidence type="ECO:0000313" key="6">
    <source>
        <dbReference type="EMBL" id="RHZ33534.1"/>
    </source>
</evidence>
<comment type="caution">
    <text evidence="6">The sequence shown here is derived from an EMBL/GenBank/DDBJ whole genome shotgun (WGS) entry which is preliminary data.</text>
</comment>
<accession>A0A397FMV1</accession>
<feature type="domain" description="Apple" evidence="5">
    <location>
        <begin position="228"/>
        <end position="303"/>
    </location>
</feature>
<evidence type="ECO:0000259" key="5">
    <source>
        <dbReference type="SMART" id="SM00223"/>
    </source>
</evidence>
<dbReference type="SMART" id="SM00223">
    <property type="entry name" value="APPLE"/>
    <property type="match status" value="2"/>
</dbReference>
<feature type="domain" description="Apple" evidence="5">
    <location>
        <begin position="306"/>
        <end position="365"/>
    </location>
</feature>
<dbReference type="Gene3D" id="3.50.4.10">
    <property type="entry name" value="Hepatocyte Growth Factor"/>
    <property type="match status" value="2"/>
</dbReference>
<evidence type="ECO:0000313" key="7">
    <source>
        <dbReference type="Proteomes" id="UP000266196"/>
    </source>
</evidence>
<dbReference type="GO" id="GO:0005576">
    <property type="term" value="C:extracellular region"/>
    <property type="evidence" value="ECO:0007669"/>
    <property type="project" value="InterPro"/>
</dbReference>
<evidence type="ECO:0000256" key="4">
    <source>
        <dbReference type="SAM" id="SignalP"/>
    </source>
</evidence>
<dbReference type="AlphaFoldDB" id="A0A397FMV1"/>
<keyword evidence="2" id="KW-1015">Disulfide bond</keyword>
<proteinExistence type="predicted"/>
<sequence>MTRSSHSRIDSTMKIAVVLSVVAVAVATQDKIWPSVFRSLERTSTASVAVTVDDLNVQKDPTVFDWAKCNGLENELVLLCNDLIKEEIKSLAALPGVQKITTIADSSAKCRPKITSKPITTEATPTTTEASPTTTEATPTTTEVTPTTTEAAPTTTEAAPSTTEATPTTTEATPTTTEAAPTTTEATPTTTEAAPTTTEAAPTTTEATPTTTEATPTTTEATSTLSVCEKPVDGVDYYGHDIKFTQRSNSDDCCADCDNTPGCVVYVWTPWNDGTCFLKWHVGKSAPYWGAKAAKVTKSVGSCQAAQANVDYYGNDIARISGDKDDCCGLCLTADNCVGYSHYQGHCYLKGELGNPSAKEGATSGIRN</sequence>
<dbReference type="GO" id="GO:0006508">
    <property type="term" value="P:proteolysis"/>
    <property type="evidence" value="ECO:0007669"/>
    <property type="project" value="InterPro"/>
</dbReference>
<feature type="chain" id="PRO_5017353055" description="Apple domain-containing protein" evidence="4">
    <location>
        <begin position="28"/>
        <end position="368"/>
    </location>
</feature>
<dbReference type="VEuPathDB" id="FungiDB:H257_11231"/>
<evidence type="ECO:0000256" key="3">
    <source>
        <dbReference type="SAM" id="MobiDB-lite"/>
    </source>
</evidence>
<dbReference type="Proteomes" id="UP000266196">
    <property type="component" value="Unassembled WGS sequence"/>
</dbReference>
<dbReference type="InterPro" id="IPR003609">
    <property type="entry name" value="Pan_app"/>
</dbReference>
<dbReference type="EMBL" id="QUTE01006205">
    <property type="protein sequence ID" value="RHZ33534.1"/>
    <property type="molecule type" value="Genomic_DNA"/>
</dbReference>
<keyword evidence="4" id="KW-0732">Signal</keyword>
<feature type="region of interest" description="Disordered" evidence="3">
    <location>
        <begin position="115"/>
        <end position="224"/>
    </location>
</feature>
<dbReference type="Pfam" id="PF14295">
    <property type="entry name" value="PAN_4"/>
    <property type="match status" value="2"/>
</dbReference>
<gene>
    <name evidence="6" type="ORF">DYB31_012352</name>
</gene>
<name>A0A397FMV1_APHAT</name>
<keyword evidence="1" id="KW-0677">Repeat</keyword>
<protein>
    <recommendedName>
        <fullName evidence="5">Apple domain-containing protein</fullName>
    </recommendedName>
</protein>
<evidence type="ECO:0000256" key="2">
    <source>
        <dbReference type="ARBA" id="ARBA00023157"/>
    </source>
</evidence>
<reference evidence="6 7" key="1">
    <citation type="submission" date="2018-08" db="EMBL/GenBank/DDBJ databases">
        <title>Aphanomyces genome sequencing and annotation.</title>
        <authorList>
            <person name="Minardi D."/>
            <person name="Oidtmann B."/>
            <person name="Van Der Giezen M."/>
            <person name="Studholme D.J."/>
        </authorList>
    </citation>
    <scope>NUCLEOTIDE SEQUENCE [LARGE SCALE GENOMIC DNA]</scope>
    <source>
        <strain evidence="6 7">197901</strain>
    </source>
</reference>